<evidence type="ECO:0000313" key="2">
    <source>
        <dbReference type="Proteomes" id="UP000231081"/>
    </source>
</evidence>
<dbReference type="InterPro" id="IPR014942">
    <property type="entry name" value="AbiEii"/>
</dbReference>
<name>A0A2H0B2X7_9BACT</name>
<organism evidence="1 2">
    <name type="scientific">Candidatus Beckwithbacteria bacterium CG23_combo_of_CG06-09_8_20_14_all_47_9</name>
    <dbReference type="NCBI Taxonomy" id="1974498"/>
    <lineage>
        <taxon>Bacteria</taxon>
        <taxon>Candidatus Beckwithiibacteriota</taxon>
    </lineage>
</organism>
<dbReference type="AlphaFoldDB" id="A0A2H0B2X7"/>
<evidence type="ECO:0008006" key="3">
    <source>
        <dbReference type="Google" id="ProtNLM"/>
    </source>
</evidence>
<protein>
    <recommendedName>
        <fullName evidence="3">Nucleotidyl transferase AbiEii/AbiGii toxin family protein</fullName>
    </recommendedName>
</protein>
<proteinExistence type="predicted"/>
<sequence>MNNLIANFNQILEFAREYGLPEEKKRGIIREYLQSMFLAKLYRQPAAKKLVFIGGTSLRLLRNLNRFSEELDFDNLGLSEKQMVELIETAVAAIRLENINLEFKSNLKPGKTYFELSFPDLLYDLKITTNPREKLMIKVDYSRFWRGQKPESALLNRYGFLELVPTLPINQIVVQKLAAYVQRKQTQPWDIYDVVWLFSQGARIDRRFLSKNKLTNLVKKAQAKLQKEGVSRTMINKISPFLFDVGEVRKLDLFGEVLKKI</sequence>
<accession>A0A2H0B2X7</accession>
<gene>
    <name evidence="1" type="ORF">COX09_03720</name>
</gene>
<dbReference type="Gene3D" id="3.10.450.620">
    <property type="entry name" value="JHP933, nucleotidyltransferase-like core domain"/>
    <property type="match status" value="1"/>
</dbReference>
<dbReference type="Proteomes" id="UP000231081">
    <property type="component" value="Unassembled WGS sequence"/>
</dbReference>
<reference evidence="1 2" key="1">
    <citation type="submission" date="2017-09" db="EMBL/GenBank/DDBJ databases">
        <title>Depth-based differentiation of microbial function through sediment-hosted aquifers and enrichment of novel symbionts in the deep terrestrial subsurface.</title>
        <authorList>
            <person name="Probst A.J."/>
            <person name="Ladd B."/>
            <person name="Jarett J.K."/>
            <person name="Geller-Mcgrath D.E."/>
            <person name="Sieber C.M."/>
            <person name="Emerson J.B."/>
            <person name="Anantharaman K."/>
            <person name="Thomas B.C."/>
            <person name="Malmstrom R."/>
            <person name="Stieglmeier M."/>
            <person name="Klingl A."/>
            <person name="Woyke T."/>
            <person name="Ryan C.M."/>
            <person name="Banfield J.F."/>
        </authorList>
    </citation>
    <scope>NUCLEOTIDE SEQUENCE [LARGE SCALE GENOMIC DNA]</scope>
    <source>
        <strain evidence="1">CG23_combo_of_CG06-09_8_20_14_all_47_9</strain>
    </source>
</reference>
<dbReference type="EMBL" id="PCSQ01000097">
    <property type="protein sequence ID" value="PIP52016.1"/>
    <property type="molecule type" value="Genomic_DNA"/>
</dbReference>
<dbReference type="Pfam" id="PF08843">
    <property type="entry name" value="AbiEii"/>
    <property type="match status" value="1"/>
</dbReference>
<comment type="caution">
    <text evidence="1">The sequence shown here is derived from an EMBL/GenBank/DDBJ whole genome shotgun (WGS) entry which is preliminary data.</text>
</comment>
<evidence type="ECO:0000313" key="1">
    <source>
        <dbReference type="EMBL" id="PIP52016.1"/>
    </source>
</evidence>